<protein>
    <recommendedName>
        <fullName evidence="10">O-acyltransferase</fullName>
    </recommendedName>
</protein>
<keyword evidence="5 10" id="KW-0256">Endoplasmic reticulum</keyword>
<feature type="active site" evidence="11">
    <location>
        <position position="607"/>
    </location>
</feature>
<evidence type="ECO:0000313" key="14">
    <source>
        <dbReference type="EMBL" id="KAF2108324.1"/>
    </source>
</evidence>
<gene>
    <name evidence="14" type="ORF">BDV96DRAFT_616379</name>
</gene>
<feature type="compositionally biased region" description="Low complexity" evidence="12">
    <location>
        <begin position="54"/>
        <end position="67"/>
    </location>
</feature>
<feature type="transmembrane region" description="Helical" evidence="13">
    <location>
        <begin position="510"/>
        <end position="532"/>
    </location>
</feature>
<feature type="transmembrane region" description="Helical" evidence="13">
    <location>
        <begin position="223"/>
        <end position="243"/>
    </location>
</feature>
<dbReference type="InterPro" id="IPR014371">
    <property type="entry name" value="Oat_ACAT_DAG_ARE"/>
</dbReference>
<keyword evidence="6 13" id="KW-1133">Transmembrane helix</keyword>
<dbReference type="PANTHER" id="PTHR10408:SF23">
    <property type="entry name" value="STEROL O-ACYLTRANSFERASE 1-RELATED"/>
    <property type="match status" value="1"/>
</dbReference>
<keyword evidence="15" id="KW-1185">Reference proteome</keyword>
<evidence type="ECO:0000256" key="2">
    <source>
        <dbReference type="ARBA" id="ARBA00009010"/>
    </source>
</evidence>
<keyword evidence="8 10" id="KW-0012">Acyltransferase</keyword>
<feature type="transmembrane region" description="Helical" evidence="13">
    <location>
        <begin position="179"/>
        <end position="199"/>
    </location>
</feature>
<dbReference type="PIRSF" id="PIRSF000439">
    <property type="entry name" value="Oat_ACAT_DAG_ARE"/>
    <property type="match status" value="1"/>
</dbReference>
<name>A0A6A5YNN7_9PLEO</name>
<comment type="subcellular location">
    <subcellularLocation>
        <location evidence="1 10">Endoplasmic reticulum membrane</location>
        <topology evidence="1 10">Multi-pass membrane protein</topology>
    </subcellularLocation>
</comment>
<proteinExistence type="inferred from homology"/>
<reference evidence="14" key="1">
    <citation type="journal article" date="2020" name="Stud. Mycol.">
        <title>101 Dothideomycetes genomes: a test case for predicting lifestyles and emergence of pathogens.</title>
        <authorList>
            <person name="Haridas S."/>
            <person name="Albert R."/>
            <person name="Binder M."/>
            <person name="Bloem J."/>
            <person name="Labutti K."/>
            <person name="Salamov A."/>
            <person name="Andreopoulos B."/>
            <person name="Baker S."/>
            <person name="Barry K."/>
            <person name="Bills G."/>
            <person name="Bluhm B."/>
            <person name="Cannon C."/>
            <person name="Castanera R."/>
            <person name="Culley D."/>
            <person name="Daum C."/>
            <person name="Ezra D."/>
            <person name="Gonzalez J."/>
            <person name="Henrissat B."/>
            <person name="Kuo A."/>
            <person name="Liang C."/>
            <person name="Lipzen A."/>
            <person name="Lutzoni F."/>
            <person name="Magnuson J."/>
            <person name="Mondo S."/>
            <person name="Nolan M."/>
            <person name="Ohm R."/>
            <person name="Pangilinan J."/>
            <person name="Park H.-J."/>
            <person name="Ramirez L."/>
            <person name="Alfaro M."/>
            <person name="Sun H."/>
            <person name="Tritt A."/>
            <person name="Yoshinaga Y."/>
            <person name="Zwiers L.-H."/>
            <person name="Turgeon B."/>
            <person name="Goodwin S."/>
            <person name="Spatafora J."/>
            <person name="Crous P."/>
            <person name="Grigoriev I."/>
        </authorList>
    </citation>
    <scope>NUCLEOTIDE SEQUENCE</scope>
    <source>
        <strain evidence="14">CBS 627.86</strain>
    </source>
</reference>
<dbReference type="GO" id="GO:0034737">
    <property type="term" value="F:ergosterol O-acyltransferase activity"/>
    <property type="evidence" value="ECO:0007669"/>
    <property type="project" value="TreeGrafter"/>
</dbReference>
<evidence type="ECO:0000256" key="11">
    <source>
        <dbReference type="PIRSR" id="PIRSR000439-1"/>
    </source>
</evidence>
<dbReference type="InterPro" id="IPR004299">
    <property type="entry name" value="MBOAT_fam"/>
</dbReference>
<evidence type="ECO:0000256" key="4">
    <source>
        <dbReference type="ARBA" id="ARBA00022692"/>
    </source>
</evidence>
<dbReference type="GO" id="GO:0005789">
    <property type="term" value="C:endoplasmic reticulum membrane"/>
    <property type="evidence" value="ECO:0007669"/>
    <property type="project" value="UniProtKB-SubCell"/>
</dbReference>
<dbReference type="PANTHER" id="PTHR10408">
    <property type="entry name" value="STEROL O-ACYLTRANSFERASE"/>
    <property type="match status" value="1"/>
</dbReference>
<evidence type="ECO:0000256" key="6">
    <source>
        <dbReference type="ARBA" id="ARBA00022989"/>
    </source>
</evidence>
<comment type="function">
    <text evidence="9">Sterol O-acyltransferase that catalyzes the formation of stery esters.</text>
</comment>
<evidence type="ECO:0000313" key="15">
    <source>
        <dbReference type="Proteomes" id="UP000799770"/>
    </source>
</evidence>
<feature type="transmembrane region" description="Helical" evidence="13">
    <location>
        <begin position="595"/>
        <end position="612"/>
    </location>
</feature>
<evidence type="ECO:0000256" key="13">
    <source>
        <dbReference type="SAM" id="Phobius"/>
    </source>
</evidence>
<keyword evidence="7 10" id="KW-0472">Membrane</keyword>
<feature type="region of interest" description="Disordered" evidence="12">
    <location>
        <begin position="350"/>
        <end position="375"/>
    </location>
</feature>
<evidence type="ECO:0000256" key="7">
    <source>
        <dbReference type="ARBA" id="ARBA00023136"/>
    </source>
</evidence>
<evidence type="ECO:0000256" key="10">
    <source>
        <dbReference type="PIRNR" id="PIRNR000439"/>
    </source>
</evidence>
<feature type="compositionally biased region" description="Polar residues" evidence="12">
    <location>
        <begin position="352"/>
        <end position="375"/>
    </location>
</feature>
<organism evidence="14 15">
    <name type="scientific">Lophiotrema nucula</name>
    <dbReference type="NCBI Taxonomy" id="690887"/>
    <lineage>
        <taxon>Eukaryota</taxon>
        <taxon>Fungi</taxon>
        <taxon>Dikarya</taxon>
        <taxon>Ascomycota</taxon>
        <taxon>Pezizomycotina</taxon>
        <taxon>Dothideomycetes</taxon>
        <taxon>Pleosporomycetidae</taxon>
        <taxon>Pleosporales</taxon>
        <taxon>Lophiotremataceae</taxon>
        <taxon>Lophiotrema</taxon>
    </lineage>
</organism>
<evidence type="ECO:0000256" key="9">
    <source>
        <dbReference type="ARBA" id="ARBA00023568"/>
    </source>
</evidence>
<dbReference type="GO" id="GO:0008204">
    <property type="term" value="P:ergosterol metabolic process"/>
    <property type="evidence" value="ECO:0007669"/>
    <property type="project" value="TreeGrafter"/>
</dbReference>
<dbReference type="OrthoDB" id="10039049at2759"/>
<accession>A0A6A5YNN7</accession>
<feature type="compositionally biased region" description="Basic and acidic residues" evidence="12">
    <location>
        <begin position="94"/>
        <end position="104"/>
    </location>
</feature>
<keyword evidence="4 13" id="KW-0812">Transmembrane</keyword>
<evidence type="ECO:0000256" key="1">
    <source>
        <dbReference type="ARBA" id="ARBA00004477"/>
    </source>
</evidence>
<feature type="transmembrane region" description="Helical" evidence="13">
    <location>
        <begin position="647"/>
        <end position="669"/>
    </location>
</feature>
<feature type="transmembrane region" description="Helical" evidence="13">
    <location>
        <begin position="468"/>
        <end position="490"/>
    </location>
</feature>
<evidence type="ECO:0000256" key="12">
    <source>
        <dbReference type="SAM" id="MobiDB-lite"/>
    </source>
</evidence>
<feature type="transmembrane region" description="Helical" evidence="13">
    <location>
        <begin position="264"/>
        <end position="282"/>
    </location>
</feature>
<dbReference type="Pfam" id="PF03062">
    <property type="entry name" value="MBOAT"/>
    <property type="match status" value="1"/>
</dbReference>
<feature type="region of interest" description="Disordered" evidence="12">
    <location>
        <begin position="1"/>
        <end position="111"/>
    </location>
</feature>
<keyword evidence="3 10" id="KW-0808">Transferase</keyword>
<dbReference type="AlphaFoldDB" id="A0A6A5YNN7"/>
<dbReference type="EMBL" id="ML977348">
    <property type="protein sequence ID" value="KAF2108324.1"/>
    <property type="molecule type" value="Genomic_DNA"/>
</dbReference>
<feature type="compositionally biased region" description="Polar residues" evidence="12">
    <location>
        <begin position="71"/>
        <end position="81"/>
    </location>
</feature>
<dbReference type="Proteomes" id="UP000799770">
    <property type="component" value="Unassembled WGS sequence"/>
</dbReference>
<evidence type="ECO:0000256" key="5">
    <source>
        <dbReference type="ARBA" id="ARBA00022824"/>
    </source>
</evidence>
<sequence>MDATRPVTFPLTSKVPGWIPERSVTASTPSKRPRTGSDGTWTPDSGLAMEDPESSSVPNALSSSPALDSRSPGTTDVSSDAASLDAQHRPPTSDQRDGQRENSARRRRSVQVIIEESDRKGNYTVTADDPEFREIMRSRIEREAAKLSGRSGSRFRSLVLTRQFTTFDRQNPRGAQSPFHGFFTLFWLAMALMLIKVAAQNYKDQGSIFGRAEIWHMMVDHDLLVLLITDGLMALSTGFGFLLQKAIASGYLFWSRSGWLIQSIWQAFFTGGLIWFCFYRDWSWTHTVFIVLHNFVMVMKQHSYAFYNGYMSQVRRRIVLLEQKYKQLEKMEANDSPSSAASGAHALLATGNADSSPPNATNRRQSFGPKHSTNFSNEESEIATMMKAIEAGEPLDAEQIQAFALVIKTEIAVLEEELRGNCSTTSNTYPRNLTLGNFIDWMWLPTLVYDLEYPRQEKRSWTYILEKTAATLGVIWIMIIVSQAYLYPVVIETVRHKQAGMTLDERWKEFPWVLSDMIFPMLLEYMLAWYVIWECVLNVLAELTSFADRGFYGDWWNSTSWDQFAREWNRPVHNFLLRHVYHSSISAFRLSKTSATFMTFFLSAVIHELLMFCIFKKVRGYLFALQLLQVPLAMLSKTRLMKNQETLGNIVFWFGIFLGPSLIASLYLIV</sequence>
<evidence type="ECO:0000256" key="8">
    <source>
        <dbReference type="ARBA" id="ARBA00023315"/>
    </source>
</evidence>
<comment type="similarity">
    <text evidence="2 10">Belongs to the membrane-bound acyltransferase family. Sterol o-acyltransferase subfamily.</text>
</comment>
<evidence type="ECO:0000256" key="3">
    <source>
        <dbReference type="ARBA" id="ARBA00022679"/>
    </source>
</evidence>